<feature type="compositionally biased region" description="Polar residues" evidence="1">
    <location>
        <begin position="157"/>
        <end position="169"/>
    </location>
</feature>
<keyword evidence="2" id="KW-0472">Membrane</keyword>
<feature type="region of interest" description="Disordered" evidence="1">
    <location>
        <begin position="253"/>
        <end position="327"/>
    </location>
</feature>
<keyword evidence="5" id="KW-1185">Reference proteome</keyword>
<feature type="compositionally biased region" description="Polar residues" evidence="1">
    <location>
        <begin position="308"/>
        <end position="318"/>
    </location>
</feature>
<dbReference type="AlphaFoldDB" id="A0A833W726"/>
<keyword evidence="2" id="KW-0812">Transmembrane</keyword>
<accession>A0A833W726</accession>
<name>A0A833W726_PHYIN</name>
<feature type="compositionally biased region" description="Low complexity" evidence="1">
    <location>
        <begin position="253"/>
        <end position="279"/>
    </location>
</feature>
<organism evidence="4 5">
    <name type="scientific">Phytophthora infestans</name>
    <name type="common">Potato late blight agent</name>
    <name type="synonym">Botrytis infestans</name>
    <dbReference type="NCBI Taxonomy" id="4787"/>
    <lineage>
        <taxon>Eukaryota</taxon>
        <taxon>Sar</taxon>
        <taxon>Stramenopiles</taxon>
        <taxon>Oomycota</taxon>
        <taxon>Peronosporomycetes</taxon>
        <taxon>Peronosporales</taxon>
        <taxon>Peronosporaceae</taxon>
        <taxon>Phytophthora</taxon>
    </lineage>
</organism>
<feature type="compositionally biased region" description="Low complexity" evidence="1">
    <location>
        <begin position="287"/>
        <end position="307"/>
    </location>
</feature>
<feature type="signal peptide" evidence="3">
    <location>
        <begin position="1"/>
        <end position="19"/>
    </location>
</feature>
<feature type="chain" id="PRO_5032540486" description="Carbohydrate-binding protein" evidence="3">
    <location>
        <begin position="20"/>
        <end position="380"/>
    </location>
</feature>
<comment type="caution">
    <text evidence="4">The sequence shown here is derived from an EMBL/GenBank/DDBJ whole genome shotgun (WGS) entry which is preliminary data.</text>
</comment>
<protein>
    <recommendedName>
        <fullName evidence="6">Carbohydrate-binding protein</fullName>
    </recommendedName>
</protein>
<feature type="compositionally biased region" description="Low complexity" evidence="1">
    <location>
        <begin position="175"/>
        <end position="188"/>
    </location>
</feature>
<gene>
    <name evidence="4" type="ORF">GN244_ATG02493</name>
</gene>
<evidence type="ECO:0000256" key="3">
    <source>
        <dbReference type="SAM" id="SignalP"/>
    </source>
</evidence>
<keyword evidence="2" id="KW-1133">Transmembrane helix</keyword>
<keyword evidence="3" id="KW-0732">Signal</keyword>
<evidence type="ECO:0008006" key="6">
    <source>
        <dbReference type="Google" id="ProtNLM"/>
    </source>
</evidence>
<evidence type="ECO:0000256" key="1">
    <source>
        <dbReference type="SAM" id="MobiDB-lite"/>
    </source>
</evidence>
<reference evidence="4" key="1">
    <citation type="submission" date="2020-04" db="EMBL/GenBank/DDBJ databases">
        <title>Hybrid Assembly of Korean Phytophthora infestans isolates.</title>
        <authorList>
            <person name="Prokchorchik M."/>
            <person name="Lee Y."/>
            <person name="Seo J."/>
            <person name="Cho J.-H."/>
            <person name="Park Y.-E."/>
            <person name="Jang D.-C."/>
            <person name="Im J.-S."/>
            <person name="Choi J.-G."/>
            <person name="Park H.-J."/>
            <person name="Lee G.-B."/>
            <person name="Lee Y.-G."/>
            <person name="Hong S.-Y."/>
            <person name="Cho K."/>
            <person name="Sohn K.H."/>
        </authorList>
    </citation>
    <scope>NUCLEOTIDE SEQUENCE</scope>
    <source>
        <strain evidence="4">KR_1_A1</strain>
    </source>
</reference>
<feature type="compositionally biased region" description="Low complexity" evidence="1">
    <location>
        <begin position="197"/>
        <end position="225"/>
    </location>
</feature>
<dbReference type="EMBL" id="WSZM01000055">
    <property type="protein sequence ID" value="KAF4045109.1"/>
    <property type="molecule type" value="Genomic_DNA"/>
</dbReference>
<evidence type="ECO:0000256" key="2">
    <source>
        <dbReference type="SAM" id="Phobius"/>
    </source>
</evidence>
<evidence type="ECO:0000313" key="4">
    <source>
        <dbReference type="EMBL" id="KAF4045109.1"/>
    </source>
</evidence>
<dbReference type="PANTHER" id="PTHR31737">
    <property type="entry name" value="PROTEIN TOS1"/>
    <property type="match status" value="1"/>
</dbReference>
<evidence type="ECO:0000313" key="5">
    <source>
        <dbReference type="Proteomes" id="UP000602510"/>
    </source>
</evidence>
<feature type="transmembrane region" description="Helical" evidence="2">
    <location>
        <begin position="332"/>
        <end position="352"/>
    </location>
</feature>
<proteinExistence type="predicted"/>
<sequence>MQLKLLMLGLAELVTAVQSTPQTIQNQCSDSIAFYENSVSETIASGFSGMFRNGIMAEFSITGGYTWYDISIIPTGSSGPGNCVSLEDCKEVTGGTGFNTPMQIAPSGCAQNALMCRYGKCYADILFGYDQYVYFDEHHHSSSAYNGYTCFGTSSTSSDPDYPATSVSVTKAPETETPTSQPSTVESTATQAPTQPPSLDFTLTTTTDPPTHIPTEAPTETPIPIPTTAQVLQFITPATEKHRDSPVAVAAAASSSSWVGRGSLSSSSSGSGSGSQSESIITFPPENNTTRQAAAAATTSIKSTTNAPSIDSDGQTTKTKNDSSSDSPLETIVAAMAGAVTVVGVIAAIIVVRRKKQQKNDLALTDDFERLDDLTRIPTL</sequence>
<feature type="region of interest" description="Disordered" evidence="1">
    <location>
        <begin position="157"/>
        <end position="225"/>
    </location>
</feature>
<dbReference type="Proteomes" id="UP000602510">
    <property type="component" value="Unassembled WGS sequence"/>
</dbReference>
<dbReference type="PANTHER" id="PTHR31737:SF2">
    <property type="entry name" value="PROTEIN TOS1"/>
    <property type="match status" value="1"/>
</dbReference>